<dbReference type="GeneID" id="58046318"/>
<reference evidence="1 2" key="1">
    <citation type="submission" date="2019-11" db="EMBL/GenBank/DDBJ databases">
        <title>FDA dAtabase for Regulatory Grade micrObial Sequences (FDA-ARGOS): Supporting development and validation of Infectious Disease Dx tests.</title>
        <authorList>
            <person name="Patel R."/>
            <person name="Rucinski S."/>
            <person name="Tallon L."/>
            <person name="Sadzewicz L."/>
            <person name="Vavikolanu K."/>
            <person name="Mehta A."/>
            <person name="Aluvathingal J."/>
            <person name="Nadendla S."/>
            <person name="Nandy P."/>
            <person name="Geyer C."/>
            <person name="Yan Y."/>
            <person name="Sichtig H."/>
        </authorList>
    </citation>
    <scope>NUCLEOTIDE SEQUENCE [LARGE SCALE GENOMIC DNA]</scope>
    <source>
        <strain evidence="1 2">FDAARGOS_729</strain>
    </source>
</reference>
<evidence type="ECO:0000313" key="1">
    <source>
        <dbReference type="EMBL" id="QGR70436.1"/>
    </source>
</evidence>
<protein>
    <submittedName>
        <fullName evidence="1">Uncharacterized protein</fullName>
    </submittedName>
</protein>
<dbReference type="Proteomes" id="UP000424966">
    <property type="component" value="Chromosome"/>
</dbReference>
<gene>
    <name evidence="1" type="ORF">FOC37_08610</name>
</gene>
<dbReference type="RefSeq" id="WP_050108927.1">
    <property type="nucleotide sequence ID" value="NZ_CP046293.1"/>
</dbReference>
<keyword evidence="2" id="KW-1185">Reference proteome</keyword>
<evidence type="ECO:0000313" key="2">
    <source>
        <dbReference type="Proteomes" id="UP000424966"/>
    </source>
</evidence>
<name>A0ABX6F6D3_YERIN</name>
<dbReference type="EMBL" id="CP046294">
    <property type="protein sequence ID" value="QGR70436.1"/>
    <property type="molecule type" value="Genomic_DNA"/>
</dbReference>
<organism evidence="1 2">
    <name type="scientific">Yersinia intermedia</name>
    <dbReference type="NCBI Taxonomy" id="631"/>
    <lineage>
        <taxon>Bacteria</taxon>
        <taxon>Pseudomonadati</taxon>
        <taxon>Pseudomonadota</taxon>
        <taxon>Gammaproteobacteria</taxon>
        <taxon>Enterobacterales</taxon>
        <taxon>Yersiniaceae</taxon>
        <taxon>Yersinia</taxon>
    </lineage>
</organism>
<sequence length="87" mass="10233">MRLVGREKLEHLKDIDMSSKKWIEAWLGELSRAGWKSKKEVYEQFPKVITVSDDIYQFKVEGCDLFIEIMISFSHLIVLITSIKDNQ</sequence>
<accession>A0ABX6F6D3</accession>
<proteinExistence type="predicted"/>